<comment type="caution">
    <text evidence="3">The sequence shown here is derived from an EMBL/GenBank/DDBJ whole genome shotgun (WGS) entry which is preliminary data.</text>
</comment>
<feature type="transmembrane region" description="Helical" evidence="2">
    <location>
        <begin position="210"/>
        <end position="230"/>
    </location>
</feature>
<organism evidence="3 4">
    <name type="scientific">Gandjariella thermophila</name>
    <dbReference type="NCBI Taxonomy" id="1931992"/>
    <lineage>
        <taxon>Bacteria</taxon>
        <taxon>Bacillati</taxon>
        <taxon>Actinomycetota</taxon>
        <taxon>Actinomycetes</taxon>
        <taxon>Pseudonocardiales</taxon>
        <taxon>Pseudonocardiaceae</taxon>
        <taxon>Gandjariella</taxon>
    </lineage>
</organism>
<feature type="transmembrane region" description="Helical" evidence="2">
    <location>
        <begin position="434"/>
        <end position="458"/>
    </location>
</feature>
<dbReference type="EMBL" id="BJFL01000034">
    <property type="protein sequence ID" value="GDY33130.1"/>
    <property type="molecule type" value="Genomic_DNA"/>
</dbReference>
<name>A0A4D4JDN2_9PSEU</name>
<evidence type="ECO:0000256" key="1">
    <source>
        <dbReference type="SAM" id="MobiDB-lite"/>
    </source>
</evidence>
<keyword evidence="4" id="KW-1185">Reference proteome</keyword>
<evidence type="ECO:0000313" key="3">
    <source>
        <dbReference type="EMBL" id="GDY33130.1"/>
    </source>
</evidence>
<reference evidence="4" key="1">
    <citation type="submission" date="2019-04" db="EMBL/GenBank/DDBJ databases">
        <title>Draft genome sequence of Pseudonocardiaceae bacterium SL3-2-4.</title>
        <authorList>
            <person name="Ningsih F."/>
            <person name="Yokota A."/>
            <person name="Sakai Y."/>
            <person name="Nanatani K."/>
            <person name="Yabe S."/>
            <person name="Oetari A."/>
            <person name="Sjamsuridzal W."/>
        </authorList>
    </citation>
    <scope>NUCLEOTIDE SEQUENCE [LARGE SCALE GENOMIC DNA]</scope>
    <source>
        <strain evidence="4">SL3-2-4</strain>
    </source>
</reference>
<evidence type="ECO:0000313" key="4">
    <source>
        <dbReference type="Proteomes" id="UP000298860"/>
    </source>
</evidence>
<dbReference type="AlphaFoldDB" id="A0A4D4JDN2"/>
<dbReference type="Proteomes" id="UP000298860">
    <property type="component" value="Unassembled WGS sequence"/>
</dbReference>
<keyword evidence="2" id="KW-0472">Membrane</keyword>
<proteinExistence type="predicted"/>
<feature type="region of interest" description="Disordered" evidence="1">
    <location>
        <begin position="42"/>
        <end position="64"/>
    </location>
</feature>
<feature type="region of interest" description="Disordered" evidence="1">
    <location>
        <begin position="576"/>
        <end position="616"/>
    </location>
</feature>
<keyword evidence="2" id="KW-1133">Transmembrane helix</keyword>
<sequence length="685" mass="73128">MGGPASGGRARAVLLSTWRLLRGPLGGPSLPALLRWWRTRDRPARPSSPAPSRERSRRLGFLAPPRERSRRRGTVLLIVAGLLGAQALVGIPAMAFDCADAPNPERPGAGMVGAIDPPAMDHGEPGSVYDEVGYAGLVWHVYDDSCVLSKGVTDPNATIDTWAGNELFNVGKNIVGATSSLHYALLSGDLVKPLDDLVMTGTVALYNSVYAPWFGLFALLLAVIVFRHIWKGDLATISRRGMWALAGMWLAAATYLTPLLYTHVLDEILITGTSQVQAGFLKQVGVDERNALPTVLHDNVVYRNWLRGEFGSPDAPQAQQYGRDLVRAQAWTKQEVASGADAGSPDAKKQQYKDIATKLGSASGYFKGTEGSRTGDGFLALFQGLAYGLFQLLAKAGILLAQVLLRVLILAGPIIGLVALIYHDVLRNVGRAAGAALLNVVVIAALAGLHTLMLTWLFNPARGLPLLTQMLLATLVTVVFFLVGKPVRRMWQMVELSVGTVGGALPSSPGLFARFRRRPTGPTPQDEFWEQVRAGDPDYDEVVVPQRGRRRVRPEAGNPATGAAYRLDRAPVAGELPAAAGDRPDGAPALPPVTPRRGYGGPVAALPPAGSSRLVDTSPVADRSWERHAEDAVVVPSEIASAPQPESRAVPGPRRADLEVVAGRPVFVLYRPSRGLEVADGGESG</sequence>
<feature type="transmembrane region" description="Helical" evidence="2">
    <location>
        <begin position="399"/>
        <end position="422"/>
    </location>
</feature>
<protein>
    <submittedName>
        <fullName evidence="3">Uncharacterized protein</fullName>
    </submittedName>
</protein>
<feature type="transmembrane region" description="Helical" evidence="2">
    <location>
        <begin position="242"/>
        <end position="261"/>
    </location>
</feature>
<gene>
    <name evidence="3" type="ORF">GTS_47630</name>
</gene>
<keyword evidence="2" id="KW-0812">Transmembrane</keyword>
<feature type="transmembrane region" description="Helical" evidence="2">
    <location>
        <begin position="75"/>
        <end position="96"/>
    </location>
</feature>
<evidence type="ECO:0000256" key="2">
    <source>
        <dbReference type="SAM" id="Phobius"/>
    </source>
</evidence>
<accession>A0A4D4JDN2</accession>
<feature type="transmembrane region" description="Helical" evidence="2">
    <location>
        <begin position="464"/>
        <end position="483"/>
    </location>
</feature>
<dbReference type="RefSeq" id="WP_225978682.1">
    <property type="nucleotide sequence ID" value="NZ_BJFL01000034.1"/>
</dbReference>